<dbReference type="RefSeq" id="WP_026850237.1">
    <property type="nucleotide sequence ID" value="NZ_CP011454.1"/>
</dbReference>
<dbReference type="AlphaFoldDB" id="A0A143BIS8"/>
<dbReference type="OrthoDB" id="638407at2"/>
<reference evidence="2 3" key="1">
    <citation type="journal article" date="2014" name="Proc. Natl. Acad. Sci. U.S.A.">
        <title>Functional type 2 photosynthetic reaction centers found in the rare bacterial phylum Gemmatimonadetes.</title>
        <authorList>
            <person name="Zeng Y."/>
            <person name="Feng F."/>
            <person name="Medova H."/>
            <person name="Dean J."/>
            <person name="Koblizek M."/>
        </authorList>
    </citation>
    <scope>NUCLEOTIDE SEQUENCE [LARGE SCALE GENOMIC DNA]</scope>
    <source>
        <strain evidence="2 3">AP64</strain>
    </source>
</reference>
<dbReference type="PANTHER" id="PTHR42964">
    <property type="entry name" value="ENOYL-COA HYDRATASE"/>
    <property type="match status" value="1"/>
</dbReference>
<dbReference type="KEGG" id="gph:GEMMAAP_05910"/>
<dbReference type="GO" id="GO:0003824">
    <property type="term" value="F:catalytic activity"/>
    <property type="evidence" value="ECO:0007669"/>
    <property type="project" value="UniProtKB-ARBA"/>
</dbReference>
<dbReference type="EMBL" id="CP011454">
    <property type="protein sequence ID" value="AMW04505.1"/>
    <property type="molecule type" value="Genomic_DNA"/>
</dbReference>
<reference evidence="2 3" key="2">
    <citation type="journal article" date="2016" name="Environ. Microbiol. Rep.">
        <title>Metagenomic evidence for the presence of phototrophic Gemmatimonadetes bacteria in diverse environments.</title>
        <authorList>
            <person name="Zeng Y."/>
            <person name="Baumbach J."/>
            <person name="Barbosa E.G."/>
            <person name="Azevedo V."/>
            <person name="Zhang C."/>
            <person name="Koblizek M."/>
        </authorList>
    </citation>
    <scope>NUCLEOTIDE SEQUENCE [LARGE SCALE GENOMIC DNA]</scope>
    <source>
        <strain evidence="2 3">AP64</strain>
    </source>
</reference>
<organism evidence="2 3">
    <name type="scientific">Gemmatimonas phototrophica</name>
    <dbReference type="NCBI Taxonomy" id="1379270"/>
    <lineage>
        <taxon>Bacteria</taxon>
        <taxon>Pseudomonadati</taxon>
        <taxon>Gemmatimonadota</taxon>
        <taxon>Gemmatimonadia</taxon>
        <taxon>Gemmatimonadales</taxon>
        <taxon>Gemmatimonadaceae</taxon>
        <taxon>Gemmatimonas</taxon>
    </lineage>
</organism>
<sequence length="260" mass="27221">MTPLSPIESGPDGYVRTQQTDGIARVEFFHPKSNSLPSAVLQELAATIARVSQDPAVRVIVLQSGGTGPFCAGASFDELAAIGDREQGQRFFSGFAGVILAMIRAPQFVISRVHGKAAGGAVGLIAASDFSIAVEKASAKLSELAVGIGPFVVGPVIQQKIGLASFSQMAVDADWRDASWCERRGLYAKVVADTAALDAGVDTLASTLAASNPDAMAMLKRVFWQGTEGWDTLLAERAAMSGTLVLSDFTRNAIASFKGK</sequence>
<name>A0A143BIS8_9BACT</name>
<evidence type="ECO:0000256" key="1">
    <source>
        <dbReference type="ARBA" id="ARBA00005254"/>
    </source>
</evidence>
<dbReference type="Proteomes" id="UP000076404">
    <property type="component" value="Chromosome"/>
</dbReference>
<dbReference type="STRING" id="1379270.GEMMAAP_05910"/>
<proteinExistence type="inferred from homology"/>
<dbReference type="Pfam" id="PF00378">
    <property type="entry name" value="ECH_1"/>
    <property type="match status" value="1"/>
</dbReference>
<protein>
    <submittedName>
        <fullName evidence="2">Enoyl-CoA hydratase</fullName>
    </submittedName>
</protein>
<evidence type="ECO:0000313" key="3">
    <source>
        <dbReference type="Proteomes" id="UP000076404"/>
    </source>
</evidence>
<evidence type="ECO:0000313" key="2">
    <source>
        <dbReference type="EMBL" id="AMW04505.1"/>
    </source>
</evidence>
<dbReference type="PANTHER" id="PTHR42964:SF1">
    <property type="entry name" value="POLYKETIDE BIOSYNTHESIS ENOYL-COA HYDRATASE PKSH-RELATED"/>
    <property type="match status" value="1"/>
</dbReference>
<dbReference type="CDD" id="cd06558">
    <property type="entry name" value="crotonase-like"/>
    <property type="match status" value="1"/>
</dbReference>
<dbReference type="Gene3D" id="3.90.226.10">
    <property type="entry name" value="2-enoyl-CoA Hydratase, Chain A, domain 1"/>
    <property type="match status" value="1"/>
</dbReference>
<gene>
    <name evidence="2" type="ORF">GEMMAAP_05910</name>
</gene>
<comment type="similarity">
    <text evidence="1">Belongs to the enoyl-CoA hydratase/isomerase family.</text>
</comment>
<dbReference type="SUPFAM" id="SSF52096">
    <property type="entry name" value="ClpP/crotonase"/>
    <property type="match status" value="1"/>
</dbReference>
<keyword evidence="3" id="KW-1185">Reference proteome</keyword>
<dbReference type="InterPro" id="IPR001753">
    <property type="entry name" value="Enoyl-CoA_hydra/iso"/>
</dbReference>
<dbReference type="InterPro" id="IPR029045">
    <property type="entry name" value="ClpP/crotonase-like_dom_sf"/>
</dbReference>
<accession>A0A143BIS8</accession>
<dbReference type="InterPro" id="IPR051683">
    <property type="entry name" value="Enoyl-CoA_Hydratase/Isomerase"/>
</dbReference>
<dbReference type="eggNOG" id="COG1024">
    <property type="taxonomic scope" value="Bacteria"/>
</dbReference>